<name>A0A512T2H1_9MICO</name>
<keyword evidence="2" id="KW-1185">Reference proteome</keyword>
<dbReference type="AlphaFoldDB" id="A0A512T2H1"/>
<evidence type="ECO:0000313" key="1">
    <source>
        <dbReference type="EMBL" id="GEQ14420.1"/>
    </source>
</evidence>
<dbReference type="Proteomes" id="UP000321793">
    <property type="component" value="Unassembled WGS sequence"/>
</dbReference>
<dbReference type="SUPFAM" id="SSF50978">
    <property type="entry name" value="WD40 repeat-like"/>
    <property type="match status" value="1"/>
</dbReference>
<reference evidence="1 2" key="1">
    <citation type="submission" date="2019-07" db="EMBL/GenBank/DDBJ databases">
        <title>Whole genome shotgun sequence of Knoellia locipacati NBRC 109775.</title>
        <authorList>
            <person name="Hosoyama A."/>
            <person name="Uohara A."/>
            <person name="Ohji S."/>
            <person name="Ichikawa N."/>
        </authorList>
    </citation>
    <scope>NUCLEOTIDE SEQUENCE [LARGE SCALE GENOMIC DNA]</scope>
    <source>
        <strain evidence="1 2">NBRC 109775</strain>
    </source>
</reference>
<organism evidence="1 2">
    <name type="scientific">Knoellia locipacati</name>
    <dbReference type="NCBI Taxonomy" id="882824"/>
    <lineage>
        <taxon>Bacteria</taxon>
        <taxon>Bacillati</taxon>
        <taxon>Actinomycetota</taxon>
        <taxon>Actinomycetes</taxon>
        <taxon>Micrococcales</taxon>
        <taxon>Intrasporangiaceae</taxon>
        <taxon>Knoellia</taxon>
    </lineage>
</organism>
<evidence type="ECO:0000313" key="2">
    <source>
        <dbReference type="Proteomes" id="UP000321793"/>
    </source>
</evidence>
<comment type="caution">
    <text evidence="1">The sequence shown here is derived from an EMBL/GenBank/DDBJ whole genome shotgun (WGS) entry which is preliminary data.</text>
</comment>
<accession>A0A512T2H1</accession>
<sequence length="380" mass="38838">MRAGLVGAVVGSAVLLGACTQGTEEGRSPAPAVAQLTWERVALPGSLAPETLATTTDLVVVGAHGPGRPRPHLLVGPDATTLREVALTPRSPYAFEAHWFGITTHGDRIDAIAGARGGAHGNYRWSTWSGDTKGVAEQEQPFGVFGSYGAGDLAGIAYAGDAPVVLGAWQSQQTGMDVATWTRTGNRWARVPSTGTPLASTAQELADARVVTSRGDGMLLGGSVTHLAPGAVEVEPVAWSAPGPSGPWARVGLPRTGDSGTAEVQGARCTGDRCLLTGVTDGHLSVWQVDAGTPRELTGIPAVEIPENGSVPSPVTLAGNDVVVAPTASGSTVLRRNGESWTSTGGPSGTPTSVVTHGDELWVVTSDDSGATTLWRARVA</sequence>
<gene>
    <name evidence="1" type="ORF">KLO01_24670</name>
</gene>
<dbReference type="EMBL" id="BKBA01000009">
    <property type="protein sequence ID" value="GEQ14420.1"/>
    <property type="molecule type" value="Genomic_DNA"/>
</dbReference>
<proteinExistence type="predicted"/>
<dbReference type="InterPro" id="IPR036322">
    <property type="entry name" value="WD40_repeat_dom_sf"/>
</dbReference>
<protein>
    <recommendedName>
        <fullName evidence="3">Lipoprotein</fullName>
    </recommendedName>
</protein>
<evidence type="ECO:0008006" key="3">
    <source>
        <dbReference type="Google" id="ProtNLM"/>
    </source>
</evidence>
<dbReference type="PROSITE" id="PS51257">
    <property type="entry name" value="PROKAR_LIPOPROTEIN"/>
    <property type="match status" value="1"/>
</dbReference>